<protein>
    <submittedName>
        <fullName evidence="2">Uncharacterized protein</fullName>
    </submittedName>
</protein>
<feature type="compositionally biased region" description="Basic and acidic residues" evidence="1">
    <location>
        <begin position="47"/>
        <end position="56"/>
    </location>
</feature>
<dbReference type="EMBL" id="FRBQ01000008">
    <property type="protein sequence ID" value="SHM76527.1"/>
    <property type="molecule type" value="Genomic_DNA"/>
</dbReference>
<reference evidence="3" key="1">
    <citation type="submission" date="2016-11" db="EMBL/GenBank/DDBJ databases">
        <authorList>
            <person name="Varghese N."/>
            <person name="Submissions S."/>
        </authorList>
    </citation>
    <scope>NUCLEOTIDE SEQUENCE [LARGE SCALE GENOMIC DNA]</scope>
    <source>
        <strain evidence="3">CECT 8089</strain>
    </source>
</reference>
<evidence type="ECO:0000313" key="3">
    <source>
        <dbReference type="Proteomes" id="UP000184305"/>
    </source>
</evidence>
<proteinExistence type="predicted"/>
<gene>
    <name evidence="2" type="ORF">SAMN05216288_4240</name>
</gene>
<accession>A0A1M7LEN5</accession>
<organism evidence="2 3">
    <name type="scientific">Phytopseudomonas punonensis</name>
    <dbReference type="NCBI Taxonomy" id="1220495"/>
    <lineage>
        <taxon>Bacteria</taxon>
        <taxon>Pseudomonadati</taxon>
        <taxon>Pseudomonadota</taxon>
        <taxon>Gammaproteobacteria</taxon>
        <taxon>Pseudomonadales</taxon>
        <taxon>Pseudomonadaceae</taxon>
        <taxon>Phytopseudomonas</taxon>
    </lineage>
</organism>
<dbReference type="STRING" id="1220495.SAMN05216288_4240"/>
<name>A0A1M7LEN5_9GAMM</name>
<feature type="region of interest" description="Disordered" evidence="1">
    <location>
        <begin position="1"/>
        <end position="103"/>
    </location>
</feature>
<sequence length="156" mass="16581">MSPGERERRAIQPRNTAERRAADNGAARRASGQSMQDSRRAGGQAMIDRRAGKSDVDDINALVNPPRQQRALKTVEPRGGLPAQRGSGAYVAPPANTGGGIASPLTETANTRTFHESVIRTSMDGAVFFEVRAAKTVTMTDANGAEVIMEYANVTA</sequence>
<evidence type="ECO:0000313" key="2">
    <source>
        <dbReference type="EMBL" id="SHM76527.1"/>
    </source>
</evidence>
<dbReference type="AlphaFoldDB" id="A0A1M7LEN5"/>
<dbReference type="Proteomes" id="UP000184305">
    <property type="component" value="Unassembled WGS sequence"/>
</dbReference>
<feature type="compositionally biased region" description="Basic and acidic residues" evidence="1">
    <location>
        <begin position="1"/>
        <end position="22"/>
    </location>
</feature>
<keyword evidence="3" id="KW-1185">Reference proteome</keyword>
<evidence type="ECO:0000256" key="1">
    <source>
        <dbReference type="SAM" id="MobiDB-lite"/>
    </source>
</evidence>